<dbReference type="Gene3D" id="3.40.50.10440">
    <property type="entry name" value="Dihydroxyacetone kinase, domain 1"/>
    <property type="match status" value="1"/>
</dbReference>
<protein>
    <submittedName>
        <fullName evidence="2">Fatty acid-binding protein DegV</fullName>
    </submittedName>
</protein>
<dbReference type="Gene3D" id="2.20.28.50">
    <property type="entry name" value="degv family protein"/>
    <property type="match status" value="1"/>
</dbReference>
<dbReference type="EMBL" id="JDRY01000042">
    <property type="protein sequence ID" value="KGM98930.1"/>
    <property type="molecule type" value="Genomic_DNA"/>
</dbReference>
<sequence length="278" mass="31011">MDIKIVTDSGCDLSQELKKNMNIEAVPLTLQLEDREYIDNESLDILKYIKDMAKCKTAPKTACPSPQDYMESYKGNGKVFVVTLSSKLSGSYNSAVLAKNLFLEEVNNKFIHVFDSVTASVGQTVIALKISELSKLNLGEIEIVEKINKYISEMKTFFLLESLDHLAKAGRLNPIIAKVANMLSIKPIMGSNDDGTIRMVEKTRGYKKAFKRFIDVIGEEGSNLEQKVLGIAHCNCLERALKFKEEVLKRYNFKDIVVVEMSGLSTTYADNGGLVIAF</sequence>
<evidence type="ECO:0000256" key="1">
    <source>
        <dbReference type="ARBA" id="ARBA00023121"/>
    </source>
</evidence>
<evidence type="ECO:0000313" key="3">
    <source>
        <dbReference type="Proteomes" id="UP000030014"/>
    </source>
</evidence>
<dbReference type="SUPFAM" id="SSF82549">
    <property type="entry name" value="DAK1/DegV-like"/>
    <property type="match status" value="1"/>
</dbReference>
<gene>
    <name evidence="2" type="ORF">Z955_09690</name>
</gene>
<dbReference type="PANTHER" id="PTHR33434:SF2">
    <property type="entry name" value="FATTY ACID-BINDING PROTEIN TM_1468"/>
    <property type="match status" value="1"/>
</dbReference>
<evidence type="ECO:0000313" key="2">
    <source>
        <dbReference type="EMBL" id="KGM98930.1"/>
    </source>
</evidence>
<dbReference type="PANTHER" id="PTHR33434">
    <property type="entry name" value="DEGV DOMAIN-CONTAINING PROTEIN DR_1986-RELATED"/>
    <property type="match status" value="1"/>
</dbReference>
<proteinExistence type="predicted"/>
<keyword evidence="1" id="KW-0446">Lipid-binding</keyword>
<dbReference type="PROSITE" id="PS51482">
    <property type="entry name" value="DEGV"/>
    <property type="match status" value="1"/>
</dbReference>
<organism evidence="2 3">
    <name type="scientific">Clostridium botulinum C/D str. DC5</name>
    <dbReference type="NCBI Taxonomy" id="1443128"/>
    <lineage>
        <taxon>Bacteria</taxon>
        <taxon>Bacillati</taxon>
        <taxon>Bacillota</taxon>
        <taxon>Clostridia</taxon>
        <taxon>Eubacteriales</taxon>
        <taxon>Clostridiaceae</taxon>
        <taxon>Clostridium</taxon>
    </lineage>
</organism>
<accession>A0A0A0IH88</accession>
<dbReference type="AlphaFoldDB" id="A0A0A0IH88"/>
<dbReference type="NCBIfam" id="TIGR00762">
    <property type="entry name" value="DegV"/>
    <property type="match status" value="1"/>
</dbReference>
<dbReference type="InterPro" id="IPR043168">
    <property type="entry name" value="DegV_C"/>
</dbReference>
<dbReference type="Gene3D" id="3.30.1180.10">
    <property type="match status" value="1"/>
</dbReference>
<name>A0A0A0IH88_CLOBO</name>
<dbReference type="Pfam" id="PF02645">
    <property type="entry name" value="DegV"/>
    <property type="match status" value="1"/>
</dbReference>
<dbReference type="Proteomes" id="UP000030014">
    <property type="component" value="Unassembled WGS sequence"/>
</dbReference>
<dbReference type="InterPro" id="IPR003797">
    <property type="entry name" value="DegV"/>
</dbReference>
<dbReference type="InterPro" id="IPR050270">
    <property type="entry name" value="DegV_domain_contain"/>
</dbReference>
<dbReference type="GO" id="GO:0008289">
    <property type="term" value="F:lipid binding"/>
    <property type="evidence" value="ECO:0007669"/>
    <property type="project" value="UniProtKB-KW"/>
</dbReference>
<dbReference type="RefSeq" id="WP_039256454.1">
    <property type="nucleotide sequence ID" value="NZ_JDRY01000042.1"/>
</dbReference>
<comment type="caution">
    <text evidence="2">The sequence shown here is derived from an EMBL/GenBank/DDBJ whole genome shotgun (WGS) entry which is preliminary data.</text>
</comment>
<reference evidence="2 3" key="1">
    <citation type="submission" date="2014-01" db="EMBL/GenBank/DDBJ databases">
        <title>Plasmidome dynamics in the species complex Clostridium novyi sensu lato converts strains of independent lineages into distinctly different pathogens.</title>
        <authorList>
            <person name="Skarin H."/>
            <person name="Segerman B."/>
        </authorList>
    </citation>
    <scope>NUCLEOTIDE SEQUENCE [LARGE SCALE GENOMIC DNA]</scope>
    <source>
        <strain evidence="2 3">DC5</strain>
    </source>
</reference>